<dbReference type="InterPro" id="IPR052210">
    <property type="entry name" value="LysM1-like"/>
</dbReference>
<feature type="domain" description="LysM" evidence="5">
    <location>
        <begin position="281"/>
        <end position="327"/>
    </location>
</feature>
<feature type="domain" description="Chitin-binding type-1" evidence="4">
    <location>
        <begin position="557"/>
        <end position="604"/>
    </location>
</feature>
<dbReference type="PROSITE" id="PS50941">
    <property type="entry name" value="CHIT_BIND_I_2"/>
    <property type="match status" value="3"/>
</dbReference>
<comment type="caution">
    <text evidence="3">Lacks conserved residue(s) required for the propagation of feature annotation.</text>
</comment>
<evidence type="ECO:0000259" key="5">
    <source>
        <dbReference type="PROSITE" id="PS51782"/>
    </source>
</evidence>
<dbReference type="Pfam" id="PF01476">
    <property type="entry name" value="LysM"/>
    <property type="match status" value="1"/>
</dbReference>
<dbReference type="GO" id="GO:0008061">
    <property type="term" value="F:chitin binding"/>
    <property type="evidence" value="ECO:0007669"/>
    <property type="project" value="UniProtKB-UniRule"/>
</dbReference>
<feature type="domain" description="Chitin-binding type-1" evidence="4">
    <location>
        <begin position="505"/>
        <end position="552"/>
    </location>
</feature>
<feature type="domain" description="LysM" evidence="5">
    <location>
        <begin position="194"/>
        <end position="242"/>
    </location>
</feature>
<evidence type="ECO:0000256" key="2">
    <source>
        <dbReference type="ARBA" id="ARBA00023026"/>
    </source>
</evidence>
<dbReference type="PANTHER" id="PTHR34997:SF1">
    <property type="entry name" value="PEPTIDOGLYCAN-BINDING LYSIN DOMAIN"/>
    <property type="match status" value="1"/>
</dbReference>
<dbReference type="InterPro" id="IPR001002">
    <property type="entry name" value="Chitin-bd_1"/>
</dbReference>
<dbReference type="InterPro" id="IPR036779">
    <property type="entry name" value="LysM_dom_sf"/>
</dbReference>
<dbReference type="PROSITE" id="PS51782">
    <property type="entry name" value="LYSM"/>
    <property type="match status" value="3"/>
</dbReference>
<dbReference type="CDD" id="cd00118">
    <property type="entry name" value="LysM"/>
    <property type="match status" value="2"/>
</dbReference>
<dbReference type="AlphaFoldDB" id="A0A9W4JRW1"/>
<sequence>TALESYVTTVDKACGTDTLYNISGVLQTASDAGSEMLWKQSATCLTDSSSGEYCSRVLQTASSNGLNLTCNDCALDYMTTIVNSPWGQQLLSPAAVSSRISRCSATASYSVTYTASSTPTSTSTAIATAGDNVRCNVTDPSSNTYVVPSANTTCVDISTIANVSTPALESMNALGSDCSYLTKGQTLCLPDVCDIYKVSSNDTCTSILGKLRQQISTPTFRSWNPSINSACSNLQALKGEYICLSPPGTTVIPNSFALKAVTTAAPVPDNAVTTSNTDCGFWYTIQDGDMCDTVASIFSISEKDFYFLNPQLNNTCDSLWLNNSYCVQAVGSIQTYSGYASTSSNSLSALTSTINVNATVTANRTTTWLLPTGLSISTTTGTYNDTAYEMTKGYTLCLNAISYYSLDLDDLAFSDLMTNTASYSEWDRVCDLDLSQPTPTIPFNTSIPLTTASQTSTASSQAAAGSTSTIVSASSTKSSTSNTTTSTTSTSAATSTATGLVISPDGTCGGTTGYTCEQSGFGDCCSIYGDCGSTSDYCATSSCDDSAGVCAGGVSPNGLCGASNNDWTCFNSGYGDCCDTYGYCGSTDDYCGANCDSSYGPCTGTTSTNGLCGADNSDYTCFGSEFGSCCSIYGYCGSTDEYCVSAICDSSYGGCN</sequence>
<feature type="domain" description="LysM" evidence="5">
    <location>
        <begin position="143"/>
        <end position="189"/>
    </location>
</feature>
<dbReference type="SMART" id="SM00270">
    <property type="entry name" value="ChtBD1"/>
    <property type="match status" value="3"/>
</dbReference>
<feature type="non-terminal residue" evidence="6">
    <location>
        <position position="1"/>
    </location>
</feature>
<evidence type="ECO:0008006" key="8">
    <source>
        <dbReference type="Google" id="ProtNLM"/>
    </source>
</evidence>
<feature type="disulfide bond" evidence="3">
    <location>
        <begin position="577"/>
        <end position="591"/>
    </location>
</feature>
<name>A0A9W4JRW1_9EURO</name>
<dbReference type="InterPro" id="IPR018392">
    <property type="entry name" value="LysM"/>
</dbReference>
<accession>A0A9W4JRW1</accession>
<dbReference type="Gene3D" id="3.30.60.10">
    <property type="entry name" value="Endochitinase-like"/>
    <property type="match status" value="2"/>
</dbReference>
<keyword evidence="1 3" id="KW-0147">Chitin-binding</keyword>
<comment type="caution">
    <text evidence="6">The sequence shown here is derived from an EMBL/GenBank/DDBJ whole genome shotgun (WGS) entry which is preliminary data.</text>
</comment>
<evidence type="ECO:0000259" key="4">
    <source>
        <dbReference type="PROSITE" id="PS50941"/>
    </source>
</evidence>
<dbReference type="EMBL" id="CAJVPD010000275">
    <property type="protein sequence ID" value="CAG8417427.1"/>
    <property type="molecule type" value="Genomic_DNA"/>
</dbReference>
<dbReference type="SUPFAM" id="SSF57016">
    <property type="entry name" value="Plant lectins/antimicrobial peptides"/>
    <property type="match status" value="2"/>
</dbReference>
<organism evidence="6 7">
    <name type="scientific">Penicillium salamii</name>
    <dbReference type="NCBI Taxonomy" id="1612424"/>
    <lineage>
        <taxon>Eukaryota</taxon>
        <taxon>Fungi</taxon>
        <taxon>Dikarya</taxon>
        <taxon>Ascomycota</taxon>
        <taxon>Pezizomycotina</taxon>
        <taxon>Eurotiomycetes</taxon>
        <taxon>Eurotiomycetidae</taxon>
        <taxon>Eurotiales</taxon>
        <taxon>Aspergillaceae</taxon>
        <taxon>Penicillium</taxon>
    </lineage>
</organism>
<dbReference type="PANTHER" id="PTHR34997">
    <property type="entry name" value="AM15"/>
    <property type="match status" value="1"/>
</dbReference>
<dbReference type="InterPro" id="IPR036861">
    <property type="entry name" value="Endochitinase-like_sf"/>
</dbReference>
<gene>
    <name evidence="6" type="ORF">PSALAMII_LOCUS9362</name>
</gene>
<feature type="domain" description="Chitin-binding type-1" evidence="4">
    <location>
        <begin position="609"/>
        <end position="656"/>
    </location>
</feature>
<dbReference type="SUPFAM" id="SSF54106">
    <property type="entry name" value="LysM domain"/>
    <property type="match status" value="1"/>
</dbReference>
<dbReference type="OrthoDB" id="2014201at2759"/>
<protein>
    <recommendedName>
        <fullName evidence="8">Carbohydrate-binding module family 18 protein</fullName>
    </recommendedName>
</protein>
<feature type="disulfide bond" evidence="3">
    <location>
        <begin position="629"/>
        <end position="643"/>
    </location>
</feature>
<proteinExistence type="predicted"/>
<dbReference type="Gene3D" id="3.10.350.10">
    <property type="entry name" value="LysM domain"/>
    <property type="match status" value="2"/>
</dbReference>
<dbReference type="SMART" id="SM00257">
    <property type="entry name" value="LysM"/>
    <property type="match status" value="3"/>
</dbReference>
<reference evidence="6" key="1">
    <citation type="submission" date="2021-07" db="EMBL/GenBank/DDBJ databases">
        <authorList>
            <person name="Branca A.L. A."/>
        </authorList>
    </citation>
    <scope>NUCLEOTIDE SEQUENCE</scope>
</reference>
<evidence type="ECO:0000256" key="1">
    <source>
        <dbReference type="ARBA" id="ARBA00022669"/>
    </source>
</evidence>
<evidence type="ECO:0000313" key="7">
    <source>
        <dbReference type="Proteomes" id="UP001152592"/>
    </source>
</evidence>
<dbReference type="Proteomes" id="UP001152592">
    <property type="component" value="Unassembled WGS sequence"/>
</dbReference>
<keyword evidence="3" id="KW-1015">Disulfide bond</keyword>
<evidence type="ECO:0000313" key="6">
    <source>
        <dbReference type="EMBL" id="CAG8417427.1"/>
    </source>
</evidence>
<feature type="disulfide bond" evidence="3">
    <location>
        <begin position="524"/>
        <end position="538"/>
    </location>
</feature>
<keyword evidence="2" id="KW-0843">Virulence</keyword>
<evidence type="ECO:0000256" key="3">
    <source>
        <dbReference type="PROSITE-ProRule" id="PRU00261"/>
    </source>
</evidence>